<dbReference type="EMBL" id="QLLL01000006">
    <property type="protein sequence ID" value="RAJ02248.1"/>
    <property type="molecule type" value="Genomic_DNA"/>
</dbReference>
<comment type="subunit">
    <text evidence="2">Interacts with microtubules.</text>
</comment>
<dbReference type="GO" id="GO:0097431">
    <property type="term" value="C:mitotic spindle pole"/>
    <property type="evidence" value="ECO:0007669"/>
    <property type="project" value="TreeGrafter"/>
</dbReference>
<keyword evidence="5" id="KW-0802">TPR repeat</keyword>
<protein>
    <recommendedName>
        <fullName evidence="7">Regulator of microtubule dynamics protein 1</fullName>
    </recommendedName>
    <alternativeName>
        <fullName evidence="8">Protein FAM82B</fullName>
    </alternativeName>
</protein>
<dbReference type="RefSeq" id="WP_148707346.1">
    <property type="nucleotide sequence ID" value="NZ_QLLL01000006.1"/>
</dbReference>
<evidence type="ECO:0000313" key="10">
    <source>
        <dbReference type="EMBL" id="RAJ02248.1"/>
    </source>
</evidence>
<dbReference type="Pfam" id="PF21033">
    <property type="entry name" value="RMD1-3"/>
    <property type="match status" value="1"/>
</dbReference>
<keyword evidence="4" id="KW-0677">Repeat</keyword>
<dbReference type="GO" id="GO:0008017">
    <property type="term" value="F:microtubule binding"/>
    <property type="evidence" value="ECO:0007669"/>
    <property type="project" value="TreeGrafter"/>
</dbReference>
<dbReference type="PANTHER" id="PTHR16056:SF16">
    <property type="entry name" value="REGULATOR OF MICROTUBULE DYNAMICS PROTEIN 1"/>
    <property type="match status" value="1"/>
</dbReference>
<name>A0A327QEF5_9BACT</name>
<sequence>MLRKLVLALLFISATSMVGHAQSLEDMMAKAKQFEKEMKEPEALEQYKEILKIQPKDVQVLTSASLLSSMEGNRKKDKSEKLAYFTQAQNYAQEAINIDNANARAYYAAAVATGRMGLILGTKERVAASRDTKKYAELAIKFDTTYGEAYYLLGKWNYEVFNMNTVEKAAAKVLFGGMPKASLEEAIANYEKCRKLRPGYILNYYDLGVALRQSGDDTAAIEILKKGSSLRPVYFDDIQTRLNCKKLVEDMQ</sequence>
<evidence type="ECO:0000256" key="7">
    <source>
        <dbReference type="ARBA" id="ARBA00039966"/>
    </source>
</evidence>
<feature type="chain" id="PRO_5016437258" description="Regulator of microtubule dynamics protein 1" evidence="9">
    <location>
        <begin position="22"/>
        <end position="252"/>
    </location>
</feature>
<evidence type="ECO:0000256" key="2">
    <source>
        <dbReference type="ARBA" id="ARBA00011375"/>
    </source>
</evidence>
<evidence type="ECO:0000256" key="6">
    <source>
        <dbReference type="ARBA" id="ARBA00023212"/>
    </source>
</evidence>
<dbReference type="PANTHER" id="PTHR16056">
    <property type="entry name" value="REGULATOR OF MICROTUBULE DYNAMICS PROTEIN"/>
    <property type="match status" value="1"/>
</dbReference>
<comment type="subcellular location">
    <subcellularLocation>
        <location evidence="1">Cytoplasm</location>
        <location evidence="1">Cytoskeleton</location>
    </subcellularLocation>
</comment>
<dbReference type="GO" id="GO:0005737">
    <property type="term" value="C:cytoplasm"/>
    <property type="evidence" value="ECO:0007669"/>
    <property type="project" value="TreeGrafter"/>
</dbReference>
<keyword evidence="9" id="KW-0732">Signal</keyword>
<accession>A0A327QEF5</accession>
<evidence type="ECO:0000256" key="5">
    <source>
        <dbReference type="ARBA" id="ARBA00022803"/>
    </source>
</evidence>
<dbReference type="SUPFAM" id="SSF48452">
    <property type="entry name" value="TPR-like"/>
    <property type="match status" value="1"/>
</dbReference>
<evidence type="ECO:0000313" key="11">
    <source>
        <dbReference type="Proteomes" id="UP000249547"/>
    </source>
</evidence>
<dbReference type="OrthoDB" id="9813878at2"/>
<gene>
    <name evidence="10" type="ORF">LX64_03257</name>
</gene>
<evidence type="ECO:0000256" key="1">
    <source>
        <dbReference type="ARBA" id="ARBA00004245"/>
    </source>
</evidence>
<evidence type="ECO:0000256" key="3">
    <source>
        <dbReference type="ARBA" id="ARBA00022490"/>
    </source>
</evidence>
<keyword evidence="11" id="KW-1185">Reference proteome</keyword>
<comment type="caution">
    <text evidence="10">The sequence shown here is derived from an EMBL/GenBank/DDBJ whole genome shotgun (WGS) entry which is preliminary data.</text>
</comment>
<organism evidence="10 11">
    <name type="scientific">Chitinophaga skermanii</name>
    <dbReference type="NCBI Taxonomy" id="331697"/>
    <lineage>
        <taxon>Bacteria</taxon>
        <taxon>Pseudomonadati</taxon>
        <taxon>Bacteroidota</taxon>
        <taxon>Chitinophagia</taxon>
        <taxon>Chitinophagales</taxon>
        <taxon>Chitinophagaceae</taxon>
        <taxon>Chitinophaga</taxon>
    </lineage>
</organism>
<feature type="signal peptide" evidence="9">
    <location>
        <begin position="1"/>
        <end position="21"/>
    </location>
</feature>
<evidence type="ECO:0000256" key="4">
    <source>
        <dbReference type="ARBA" id="ARBA00022737"/>
    </source>
</evidence>
<dbReference type="AlphaFoldDB" id="A0A327QEF5"/>
<dbReference type="Proteomes" id="UP000249547">
    <property type="component" value="Unassembled WGS sequence"/>
</dbReference>
<dbReference type="Gene3D" id="1.25.40.10">
    <property type="entry name" value="Tetratricopeptide repeat domain"/>
    <property type="match status" value="1"/>
</dbReference>
<dbReference type="InterPro" id="IPR049039">
    <property type="entry name" value="RMD1-3_a_helical_rpt"/>
</dbReference>
<dbReference type="GO" id="GO:0005876">
    <property type="term" value="C:spindle microtubule"/>
    <property type="evidence" value="ECO:0007669"/>
    <property type="project" value="TreeGrafter"/>
</dbReference>
<evidence type="ECO:0000256" key="9">
    <source>
        <dbReference type="SAM" id="SignalP"/>
    </source>
</evidence>
<keyword evidence="3" id="KW-0963">Cytoplasm</keyword>
<proteinExistence type="predicted"/>
<keyword evidence="6" id="KW-0206">Cytoskeleton</keyword>
<reference evidence="10 11" key="1">
    <citation type="submission" date="2018-06" db="EMBL/GenBank/DDBJ databases">
        <title>Genomic Encyclopedia of Archaeal and Bacterial Type Strains, Phase II (KMG-II): from individual species to whole genera.</title>
        <authorList>
            <person name="Goeker M."/>
        </authorList>
    </citation>
    <scope>NUCLEOTIDE SEQUENCE [LARGE SCALE GENOMIC DNA]</scope>
    <source>
        <strain evidence="10 11">DSM 23857</strain>
    </source>
</reference>
<dbReference type="InterPro" id="IPR011990">
    <property type="entry name" value="TPR-like_helical_dom_sf"/>
</dbReference>
<evidence type="ECO:0000256" key="8">
    <source>
        <dbReference type="ARBA" id="ARBA00041958"/>
    </source>
</evidence>